<name>A0A316V982_9BASI</name>
<keyword evidence="3" id="KW-1185">Reference proteome</keyword>
<evidence type="ECO:0000313" key="2">
    <source>
        <dbReference type="EMBL" id="PWN34012.1"/>
    </source>
</evidence>
<dbReference type="PANTHER" id="PTHR38695:SF1">
    <property type="entry name" value="AMINO ACID PERMEASE_ SLC12A DOMAIN-CONTAINING PROTEIN"/>
    <property type="match status" value="1"/>
</dbReference>
<dbReference type="AlphaFoldDB" id="A0A316V982"/>
<dbReference type="InterPro" id="IPR048273">
    <property type="entry name" value="Luciferase"/>
</dbReference>
<dbReference type="GeneID" id="37020961"/>
<dbReference type="OrthoDB" id="5358398at2759"/>
<dbReference type="RefSeq" id="XP_025354314.1">
    <property type="nucleotide sequence ID" value="XM_025499180.1"/>
</dbReference>
<dbReference type="PANTHER" id="PTHR38695">
    <property type="entry name" value="AMINO ACID PERMEASE_ SLC12A DOMAIN-CONTAINING PROTEIN"/>
    <property type="match status" value="1"/>
</dbReference>
<evidence type="ECO:0000313" key="3">
    <source>
        <dbReference type="Proteomes" id="UP000245771"/>
    </source>
</evidence>
<dbReference type="InParanoid" id="A0A316V982"/>
<reference evidence="2 3" key="1">
    <citation type="journal article" date="2018" name="Mol. Biol. Evol.">
        <title>Broad Genomic Sampling Reveals a Smut Pathogenic Ancestry of the Fungal Clade Ustilaginomycotina.</title>
        <authorList>
            <person name="Kijpornyongpan T."/>
            <person name="Mondo S.J."/>
            <person name="Barry K."/>
            <person name="Sandor L."/>
            <person name="Lee J."/>
            <person name="Lipzen A."/>
            <person name="Pangilinan J."/>
            <person name="LaButti K."/>
            <person name="Hainaut M."/>
            <person name="Henrissat B."/>
            <person name="Grigoriev I.V."/>
            <person name="Spatafora J.W."/>
            <person name="Aime M.C."/>
        </authorList>
    </citation>
    <scope>NUCLEOTIDE SEQUENCE [LARGE SCALE GENOMIC DNA]</scope>
    <source>
        <strain evidence="2 3">MCA 3882</strain>
    </source>
</reference>
<sequence>MSLTVGNARIGISRIPEYATLLYRKAPTSVVTIGSIVISYLFRLAYNDYQLFKALGKGGLGKPSILTWLIHTIALRPLALPKRAAFDVNTFPLDDPEWKGMLAGLPKRKGERPFVFGMIPHRQLEAIAPQGGDIQKAIIDHLSQIAKQNPDSITLALSTYEATDSPCLFVKHGNGSPAKPSTMAKFYLAGTPAPHLALEGDERNRVLPRDPTKHELAHIHLSEGSMHLTLSPQDARKVVKEGYGERHRLAGMAYRGNYIPPYWLPNWMYNLVGGEANVRWSYQQVMLNKIKSNKIQQAGKLVPPTYTCIYAPTNEEELQWTLNIIDSSVAWSLGRDVM</sequence>
<dbReference type="STRING" id="1280837.A0A316V982"/>
<dbReference type="EMBL" id="KZ819604">
    <property type="protein sequence ID" value="PWN34012.1"/>
    <property type="molecule type" value="Genomic_DNA"/>
</dbReference>
<organism evidence="2 3">
    <name type="scientific">Meira miltonrushii</name>
    <dbReference type="NCBI Taxonomy" id="1280837"/>
    <lineage>
        <taxon>Eukaryota</taxon>
        <taxon>Fungi</taxon>
        <taxon>Dikarya</taxon>
        <taxon>Basidiomycota</taxon>
        <taxon>Ustilaginomycotina</taxon>
        <taxon>Exobasidiomycetes</taxon>
        <taxon>Exobasidiales</taxon>
        <taxon>Brachybasidiaceae</taxon>
        <taxon>Meira</taxon>
    </lineage>
</organism>
<dbReference type="InterPro" id="IPR040841">
    <property type="entry name" value="Luciferase_dom"/>
</dbReference>
<protein>
    <recommendedName>
        <fullName evidence="1">Luciferase domain-containing protein</fullName>
    </recommendedName>
</protein>
<accession>A0A316V982</accession>
<gene>
    <name evidence="2" type="ORF">FA14DRAFT_161588</name>
</gene>
<dbReference type="Proteomes" id="UP000245771">
    <property type="component" value="Unassembled WGS sequence"/>
</dbReference>
<dbReference type="Pfam" id="PF17648">
    <property type="entry name" value="Luciferase"/>
    <property type="match status" value="1"/>
</dbReference>
<proteinExistence type="predicted"/>
<evidence type="ECO:0000259" key="1">
    <source>
        <dbReference type="Pfam" id="PF17648"/>
    </source>
</evidence>
<feature type="domain" description="Luciferase" evidence="1">
    <location>
        <begin position="214"/>
        <end position="251"/>
    </location>
</feature>